<gene>
    <name evidence="17" type="primary">accD</name>
    <name evidence="16" type="synonym">accA</name>
    <name evidence="21" type="ordered locus">Ccur_11100</name>
</gene>
<accession>C7MPG0</accession>
<dbReference type="PROSITE" id="PS50980">
    <property type="entry name" value="COA_CT_NTER"/>
    <property type="match status" value="1"/>
</dbReference>
<keyword evidence="11 16" id="KW-0067">ATP-binding</keyword>
<dbReference type="NCBIfam" id="NF004344">
    <property type="entry name" value="PRK05724.1"/>
    <property type="match status" value="1"/>
</dbReference>
<evidence type="ECO:0000256" key="14">
    <source>
        <dbReference type="ARBA" id="ARBA00025280"/>
    </source>
</evidence>
<dbReference type="InterPro" id="IPR011763">
    <property type="entry name" value="COA_CT_C"/>
</dbReference>
<dbReference type="GO" id="GO:0009317">
    <property type="term" value="C:acetyl-CoA carboxylase complex"/>
    <property type="evidence" value="ECO:0007669"/>
    <property type="project" value="InterPro"/>
</dbReference>
<feature type="binding site" evidence="17">
    <location>
        <position position="234"/>
    </location>
    <ligand>
        <name>Zn(2+)</name>
        <dbReference type="ChEBI" id="CHEBI:29105"/>
    </ligand>
</feature>
<evidence type="ECO:0000259" key="20">
    <source>
        <dbReference type="PROSITE" id="PS50989"/>
    </source>
</evidence>
<dbReference type="InterPro" id="IPR000438">
    <property type="entry name" value="Acetyl_CoA_COase_Trfase_b_su"/>
</dbReference>
<dbReference type="InterPro" id="IPR029045">
    <property type="entry name" value="ClpP/crotonase-like_dom_sf"/>
</dbReference>
<evidence type="ECO:0000256" key="5">
    <source>
        <dbReference type="ARBA" id="ARBA00011664"/>
    </source>
</evidence>
<dbReference type="GO" id="GO:0003989">
    <property type="term" value="F:acetyl-CoA carboxylase activity"/>
    <property type="evidence" value="ECO:0007669"/>
    <property type="project" value="InterPro"/>
</dbReference>
<sequence length="889" mass="95510">MRVRAADKGSRKALTGPQKGGIVVEKEYYTYGSDETRDAKGIQATSSDQIADETTTSTDTTSAVSYRLERIAEEALQKVLSGTDSSAAPNATSAAALEEYTAVPSSARPHDDRTALVRALVMSQGKNLRTLATAVCEAGMTPVTPFTDDRKPVPFSRIPGQTVRLGEHYGDALFSNAHAVLAAAEEASVQVILLDGVSSALSSVDSFLARAQNRGIAVYRAIDSEHPLLGWQRCSTTRQLSEADEWVTCRHCGLTFDKKGVAKRHYTCPACGGYFRMSSDERINDLLDMGTFIEWDACLPETDPLDFPGYEEKLTTQREKTGLQEAVRTGRGAIAGISLAIGVMEAGFFMGSMGSVVGEKVARLFDRATEAGLPVVVFTASGGARMQEGLISLMQMAKVSCAVERHAQAGLPYISVVTDPTTGGVTASFATQADIILIEPRALLGFAGKRVIRDTIRQELPEGFQTAEFALEHGLVDAIIARDELRATLAHLLAVHLATQSRPVREGSTETIVNYQAVCRALTSGHNTYNHVTYGRLPLTDAQPDEEGALSSLIGMVKQVVQAHTDPVRTLRQTLEQGSYETEDGSSLAMQSTVDEAESISSDAAASESSHQADVAEAKPAANDALSSGSGNAWQSVQLARNVHRPCSSYYINQIFDGFIELHGDRSFADDGAIIAGVGWLGNQAVTVIAQEKGADLKERIRRNFGCPQPEGYRKSLRLMRQAEKFNRPIVCLVDTQGAFCGADSEERGQGNAIADNLVAMAGLRVPVVSVLCGEGGSGGALALAVANKVGMQEHAVYSVLSPEGFASILWKDRSRAPEAAEVMRMNANQVYEMHVADEVVSEGSGPAHENPEQAADNLRAFLTRSLAALRNVSAEDLVRQRHERFAQY</sequence>
<dbReference type="KEGG" id="ccu:Ccur_11100"/>
<evidence type="ECO:0000256" key="2">
    <source>
        <dbReference type="ARBA" id="ARBA00004956"/>
    </source>
</evidence>
<evidence type="ECO:0000256" key="8">
    <source>
        <dbReference type="ARBA" id="ARBA00022679"/>
    </source>
</evidence>
<dbReference type="NCBIfam" id="TIGR00513">
    <property type="entry name" value="accA"/>
    <property type="match status" value="1"/>
</dbReference>
<dbReference type="OrthoDB" id="9772975at2"/>
<organism evidence="21 22">
    <name type="scientific">Cryptobacterium curtum (strain ATCC 700683 / DSM 15641 / CCUG 43107 / 12-3)</name>
    <dbReference type="NCBI Taxonomy" id="469378"/>
    <lineage>
        <taxon>Bacteria</taxon>
        <taxon>Bacillati</taxon>
        <taxon>Actinomycetota</taxon>
        <taxon>Coriobacteriia</taxon>
        <taxon>Eggerthellales</taxon>
        <taxon>Eggerthellaceae</taxon>
        <taxon>Cryptobacterium</taxon>
    </lineage>
</organism>
<protein>
    <recommendedName>
        <fullName evidence="16 17">Multifunctional fusion protein</fullName>
    </recommendedName>
    <domain>
        <recommendedName>
            <fullName evidence="16">Acetyl-coenzyme A carboxylase carboxyl transferase subunit alpha</fullName>
            <shortName evidence="16">ACCase subunit alpha</shortName>
            <shortName evidence="16">Acetyl-CoA carboxylase carboxyltransferase subunit alpha</shortName>
            <ecNumber evidence="16">2.1.3.15</ecNumber>
        </recommendedName>
    </domain>
    <domain>
        <recommendedName>
            <fullName evidence="17">Acetyl-coenzyme A carboxylase carboxyl transferase subunit beta</fullName>
            <shortName evidence="17">ACCase subunit beta</shortName>
            <shortName evidence="17">Acetyl-CoA carboxylase carboxyltransferase subunit beta</shortName>
        </recommendedName>
    </domain>
</protein>
<dbReference type="HAMAP" id="MF_00823">
    <property type="entry name" value="AcetylCoA_CT_alpha"/>
    <property type="match status" value="1"/>
</dbReference>
<dbReference type="InterPro" id="IPR011762">
    <property type="entry name" value="COA_CT_N"/>
</dbReference>
<keyword evidence="10 16" id="KW-0276">Fatty acid metabolism</keyword>
<dbReference type="Pfam" id="PF01039">
    <property type="entry name" value="Carboxyl_trans"/>
    <property type="match status" value="1"/>
</dbReference>
<dbReference type="InterPro" id="IPR034733">
    <property type="entry name" value="AcCoA_carboxyl_beta"/>
</dbReference>
<dbReference type="Proteomes" id="UP000000954">
    <property type="component" value="Chromosome"/>
</dbReference>
<feature type="binding site" evidence="17">
    <location>
        <position position="271"/>
    </location>
    <ligand>
        <name>Zn(2+)</name>
        <dbReference type="ChEBI" id="CHEBI:29105"/>
    </ligand>
</feature>
<dbReference type="eggNOG" id="COG0825">
    <property type="taxonomic scope" value="Bacteria"/>
</dbReference>
<comment type="function">
    <text evidence="14 17">Component of the acetyl coenzyme A carboxylase (ACC) complex. Biotin carboxylase (BC) catalyzes the carboxylation of biotin on its carrier protein (BCCP) and then the CO(2) group is transferred by the transcarboxylase to acetyl-CoA to form malonyl-CoA.</text>
</comment>
<evidence type="ECO:0000313" key="22">
    <source>
        <dbReference type="Proteomes" id="UP000000954"/>
    </source>
</evidence>
<keyword evidence="8 16" id="KW-0808">Transferase</keyword>
<dbReference type="HAMAP" id="MF_01395">
    <property type="entry name" value="AcetylCoA_CT_beta"/>
    <property type="match status" value="1"/>
</dbReference>
<dbReference type="GO" id="GO:2001295">
    <property type="term" value="P:malonyl-CoA biosynthetic process"/>
    <property type="evidence" value="ECO:0007669"/>
    <property type="project" value="UniProtKB-UniRule"/>
</dbReference>
<dbReference type="GO" id="GO:0006633">
    <property type="term" value="P:fatty acid biosynthetic process"/>
    <property type="evidence" value="ECO:0007669"/>
    <property type="project" value="UniProtKB-KW"/>
</dbReference>
<dbReference type="UniPathway" id="UPA00655">
    <property type="reaction ID" value="UER00711"/>
</dbReference>
<dbReference type="InterPro" id="IPR001095">
    <property type="entry name" value="Acetyl_CoA_COase_a_su"/>
</dbReference>
<feature type="domain" description="CoA carboxyltransferase N-terminal" evidence="19">
    <location>
        <begin position="245"/>
        <end position="511"/>
    </location>
</feature>
<comment type="subunit">
    <text evidence="5">Acetyl-CoA carboxylase is a heterotetramer composed of biotin carboxyl carrier protein (AccB), biotin carboxylase (AccC) and two subunits of ACCase subunit beta/alpha.</text>
</comment>
<dbReference type="eggNOG" id="COG0777">
    <property type="taxonomic scope" value="Bacteria"/>
</dbReference>
<feature type="region of interest" description="Disordered" evidence="18">
    <location>
        <begin position="34"/>
        <end position="61"/>
    </location>
</feature>
<dbReference type="Gene3D" id="3.90.226.10">
    <property type="entry name" value="2-enoyl-CoA Hydratase, Chain A, domain 1"/>
    <property type="match status" value="2"/>
</dbReference>
<evidence type="ECO:0000256" key="9">
    <source>
        <dbReference type="ARBA" id="ARBA00022741"/>
    </source>
</evidence>
<feature type="region of interest" description="Disordered" evidence="18">
    <location>
        <begin position="577"/>
        <end position="627"/>
    </location>
</feature>
<dbReference type="PANTHER" id="PTHR42853:SF3">
    <property type="entry name" value="ACETYL-COENZYME A CARBOXYLASE CARBOXYL TRANSFERASE SUBUNIT ALPHA, CHLOROPLASTIC"/>
    <property type="match status" value="1"/>
</dbReference>
<dbReference type="NCBIfam" id="TIGR00515">
    <property type="entry name" value="accD"/>
    <property type="match status" value="1"/>
</dbReference>
<keyword evidence="17" id="KW-0863">Zinc-finger</keyword>
<comment type="subunit">
    <text evidence="16">Acetyl-CoA carboxylase is a heterohexamer composed of biotin carboxyl carrier protein (AccB), biotin carboxylase (AccC) and two subunits each of ACCase subunit alpha (AccA) and ACCase subunit beta (AccD).</text>
</comment>
<comment type="catalytic activity">
    <reaction evidence="15 16">
        <text>N(6)-carboxybiotinyl-L-lysyl-[protein] + acetyl-CoA = N(6)-biotinyl-L-lysyl-[protein] + malonyl-CoA</text>
        <dbReference type="Rhea" id="RHEA:54728"/>
        <dbReference type="Rhea" id="RHEA-COMP:10505"/>
        <dbReference type="Rhea" id="RHEA-COMP:10506"/>
        <dbReference type="ChEBI" id="CHEBI:57288"/>
        <dbReference type="ChEBI" id="CHEBI:57384"/>
        <dbReference type="ChEBI" id="CHEBI:83144"/>
        <dbReference type="ChEBI" id="CHEBI:83145"/>
        <dbReference type="EC" id="2.1.3.15"/>
    </reaction>
</comment>
<feature type="compositionally biased region" description="Low complexity" evidence="18">
    <location>
        <begin position="599"/>
        <end position="613"/>
    </location>
</feature>
<evidence type="ECO:0000256" key="16">
    <source>
        <dbReference type="HAMAP-Rule" id="MF_00823"/>
    </source>
</evidence>
<comment type="function">
    <text evidence="16">Component of the acetyl coenzyme A carboxylase (ACC) complex. First, biotin carboxylase catalyzes the carboxylation of biotin on its carrier protein (BCCP) and then the CO(2) group is transferred by the carboxyltransferase to acetyl-CoA to form malonyl-CoA.</text>
</comment>
<evidence type="ECO:0000256" key="10">
    <source>
        <dbReference type="ARBA" id="ARBA00022832"/>
    </source>
</evidence>
<evidence type="ECO:0000256" key="12">
    <source>
        <dbReference type="ARBA" id="ARBA00023098"/>
    </source>
</evidence>
<comment type="subcellular location">
    <subcellularLocation>
        <location evidence="1 16">Cytoplasm</location>
    </subcellularLocation>
</comment>
<keyword evidence="13 16" id="KW-0275">Fatty acid biosynthesis</keyword>
<evidence type="ECO:0000256" key="1">
    <source>
        <dbReference type="ARBA" id="ARBA00004496"/>
    </source>
</evidence>
<dbReference type="PANTHER" id="PTHR42853">
    <property type="entry name" value="ACETYL-COENZYME A CARBOXYLASE CARBOXYL TRANSFERASE SUBUNIT ALPHA"/>
    <property type="match status" value="1"/>
</dbReference>
<dbReference type="EC" id="2.1.3.15" evidence="16"/>
<evidence type="ECO:0000256" key="18">
    <source>
        <dbReference type="SAM" id="MobiDB-lite"/>
    </source>
</evidence>
<comment type="pathway">
    <text evidence="2 16">Lipid metabolism; malonyl-CoA biosynthesis; malonyl-CoA from acetyl-CoA: step 1/1.</text>
</comment>
<dbReference type="GO" id="GO:0016743">
    <property type="term" value="F:carboxyl- or carbamoyltransferase activity"/>
    <property type="evidence" value="ECO:0007669"/>
    <property type="project" value="UniProtKB-UniRule"/>
</dbReference>
<evidence type="ECO:0000259" key="19">
    <source>
        <dbReference type="PROSITE" id="PS50980"/>
    </source>
</evidence>
<dbReference type="Pfam" id="PF03255">
    <property type="entry name" value="ACCA"/>
    <property type="match status" value="1"/>
</dbReference>
<evidence type="ECO:0000256" key="3">
    <source>
        <dbReference type="ARBA" id="ARBA00006276"/>
    </source>
</evidence>
<dbReference type="SUPFAM" id="SSF52096">
    <property type="entry name" value="ClpP/crotonase"/>
    <property type="match status" value="2"/>
</dbReference>
<feature type="binding site" evidence="17">
    <location>
        <position position="252"/>
    </location>
    <ligand>
        <name>Zn(2+)</name>
        <dbReference type="ChEBI" id="CHEBI:29105"/>
    </ligand>
</feature>
<evidence type="ECO:0000256" key="7">
    <source>
        <dbReference type="ARBA" id="ARBA00022516"/>
    </source>
</evidence>
<feature type="binding site" evidence="17">
    <location>
        <position position="268"/>
    </location>
    <ligand>
        <name>Zn(2+)</name>
        <dbReference type="ChEBI" id="CHEBI:29105"/>
    </ligand>
</feature>
<dbReference type="PRINTS" id="PR01069">
    <property type="entry name" value="ACCCTRFRASEA"/>
</dbReference>
<reference evidence="21 22" key="1">
    <citation type="journal article" date="2009" name="Stand. Genomic Sci.">
        <title>Complete genome sequence of Cryptobacterium curtum type strain (12-3).</title>
        <authorList>
            <person name="Mavrommatis K."/>
            <person name="Pukall R."/>
            <person name="Rohde C."/>
            <person name="Chen F."/>
            <person name="Sims D."/>
            <person name="Brettin T."/>
            <person name="Kuske C."/>
            <person name="Detter J.C."/>
            <person name="Han C."/>
            <person name="Lapidus A."/>
            <person name="Copeland A."/>
            <person name="Glavina Del Rio T."/>
            <person name="Nolan M."/>
            <person name="Lucas S."/>
            <person name="Tice H."/>
            <person name="Cheng J.F."/>
            <person name="Bruce D."/>
            <person name="Goodwin L."/>
            <person name="Pitluck S."/>
            <person name="Ovchinnikova G."/>
            <person name="Pati A."/>
            <person name="Ivanova N."/>
            <person name="Chen A."/>
            <person name="Palaniappan K."/>
            <person name="Chain P."/>
            <person name="D'haeseleer P."/>
            <person name="Goker M."/>
            <person name="Bristow J."/>
            <person name="Eisen J.A."/>
            <person name="Markowitz V."/>
            <person name="Hugenholtz P."/>
            <person name="Rohde M."/>
            <person name="Klenk H.P."/>
            <person name="Kyrpides N.C."/>
        </authorList>
    </citation>
    <scope>NUCLEOTIDE SEQUENCE [LARGE SCALE GENOMIC DNA]</scope>
    <source>
        <strain evidence="22">ATCC 700683 / DSM 15641 / 12-3</strain>
    </source>
</reference>
<comment type="similarity">
    <text evidence="16">Belongs to the AccA family.</text>
</comment>
<evidence type="ECO:0000256" key="4">
    <source>
        <dbReference type="ARBA" id="ARBA00010284"/>
    </source>
</evidence>
<comment type="similarity">
    <text evidence="3">In the C-terminal section; belongs to the AccA family.</text>
</comment>
<comment type="similarity">
    <text evidence="4">In the N-terminal section; belongs to the AccD/PCCB family.</text>
</comment>
<keyword evidence="22" id="KW-1185">Reference proteome</keyword>
<dbReference type="GO" id="GO:0008270">
    <property type="term" value="F:zinc ion binding"/>
    <property type="evidence" value="ECO:0007669"/>
    <property type="project" value="UniProtKB-UniRule"/>
</dbReference>
<comment type="caution">
    <text evidence="17">Lacks conserved residue(s) required for the propagation of feature annotation.</text>
</comment>
<dbReference type="STRING" id="469378.Ccur_11100"/>
<comment type="similarity">
    <text evidence="17">Belongs to the AccD/PCCB family.</text>
</comment>
<dbReference type="PROSITE" id="PS50989">
    <property type="entry name" value="COA_CT_CTER"/>
    <property type="match status" value="1"/>
</dbReference>
<dbReference type="RefSeq" id="WP_015778663.1">
    <property type="nucleotide sequence ID" value="NC_013170.1"/>
</dbReference>
<evidence type="ECO:0000313" key="21">
    <source>
        <dbReference type="EMBL" id="ACU94800.1"/>
    </source>
</evidence>
<evidence type="ECO:0000256" key="15">
    <source>
        <dbReference type="ARBA" id="ARBA00049152"/>
    </source>
</evidence>
<dbReference type="GO" id="GO:0005524">
    <property type="term" value="F:ATP binding"/>
    <property type="evidence" value="ECO:0007669"/>
    <property type="project" value="UniProtKB-KW"/>
</dbReference>
<evidence type="ECO:0000256" key="13">
    <source>
        <dbReference type="ARBA" id="ARBA00023160"/>
    </source>
</evidence>
<name>C7MPG0_CRYCD</name>
<evidence type="ECO:0000256" key="17">
    <source>
        <dbReference type="HAMAP-Rule" id="MF_01395"/>
    </source>
</evidence>
<proteinExistence type="inferred from homology"/>
<dbReference type="HOGENOM" id="CLU_015486_4_1_11"/>
<keyword evidence="9 16" id="KW-0547">Nucleotide-binding</keyword>
<keyword evidence="6 16" id="KW-0963">Cytoplasm</keyword>
<comment type="cofactor">
    <cofactor evidence="17">
        <name>Zn(2+)</name>
        <dbReference type="ChEBI" id="CHEBI:29105"/>
    </cofactor>
    <text evidence="17">Binds 1 zinc ion per subunit.</text>
</comment>
<evidence type="ECO:0000256" key="11">
    <source>
        <dbReference type="ARBA" id="ARBA00022840"/>
    </source>
</evidence>
<feature type="domain" description="CoA carboxyltransferase C-terminal" evidence="20">
    <location>
        <begin position="621"/>
        <end position="869"/>
    </location>
</feature>
<keyword evidence="12 16" id="KW-0443">Lipid metabolism</keyword>
<evidence type="ECO:0000256" key="6">
    <source>
        <dbReference type="ARBA" id="ARBA00022490"/>
    </source>
</evidence>
<dbReference type="EMBL" id="CP001682">
    <property type="protein sequence ID" value="ACU94800.1"/>
    <property type="molecule type" value="Genomic_DNA"/>
</dbReference>
<keyword evidence="7 16" id="KW-0444">Lipid biosynthesis</keyword>
<dbReference type="NCBIfam" id="NF041504">
    <property type="entry name" value="AccA_sub"/>
    <property type="match status" value="1"/>
</dbReference>
<dbReference type="AlphaFoldDB" id="C7MPG0"/>
<feature type="compositionally biased region" description="Polar residues" evidence="18">
    <location>
        <begin position="43"/>
        <end position="53"/>
    </location>
</feature>
<keyword evidence="17" id="KW-0479">Metal-binding</keyword>
<keyword evidence="17" id="KW-0862">Zinc</keyword>